<dbReference type="EMBL" id="LCLG01000003">
    <property type="protein sequence ID" value="KKU12253.1"/>
    <property type="molecule type" value="Genomic_DNA"/>
</dbReference>
<reference evidence="1 2" key="1">
    <citation type="journal article" date="2015" name="Nature">
        <title>rRNA introns, odd ribosomes, and small enigmatic genomes across a large radiation of phyla.</title>
        <authorList>
            <person name="Brown C.T."/>
            <person name="Hug L.A."/>
            <person name="Thomas B.C."/>
            <person name="Sharon I."/>
            <person name="Castelle C.J."/>
            <person name="Singh A."/>
            <person name="Wilkins M.J."/>
            <person name="Williams K.H."/>
            <person name="Banfield J.F."/>
        </authorList>
    </citation>
    <scope>NUCLEOTIDE SEQUENCE [LARGE SCALE GENOMIC DNA]</scope>
</reference>
<evidence type="ECO:0000313" key="2">
    <source>
        <dbReference type="Proteomes" id="UP000034653"/>
    </source>
</evidence>
<name>A0A0G1Q3J4_9BACT</name>
<dbReference type="Proteomes" id="UP000034653">
    <property type="component" value="Unassembled WGS sequence"/>
</dbReference>
<sequence>MEKKKPENTQIEISPGSLATTVEEQIIPPLNSLGTISPQDVEFVVKINFPDQNKRAILRWDYQKRARLRITETRPDRKGNITKLISWGNAERLSKVIGTGLGAYDKAKNS</sequence>
<protein>
    <submittedName>
        <fullName evidence="1">Uncharacterized protein</fullName>
    </submittedName>
</protein>
<organism evidence="1 2">
    <name type="scientific">Candidatus Woesebacteria bacterium GW2011_GWA1_45_8</name>
    <dbReference type="NCBI Taxonomy" id="1618559"/>
    <lineage>
        <taxon>Bacteria</taxon>
        <taxon>Candidatus Woeseibacteriota</taxon>
    </lineage>
</organism>
<dbReference type="AlphaFoldDB" id="A0A0G1Q3J4"/>
<accession>A0A0G1Q3J4</accession>
<proteinExistence type="predicted"/>
<evidence type="ECO:0000313" key="1">
    <source>
        <dbReference type="EMBL" id="KKU12253.1"/>
    </source>
</evidence>
<gene>
    <name evidence="1" type="ORF">UX19_C0003G0008</name>
</gene>
<comment type="caution">
    <text evidence="1">The sequence shown here is derived from an EMBL/GenBank/DDBJ whole genome shotgun (WGS) entry which is preliminary data.</text>
</comment>